<organism evidence="3 4">
    <name type="scientific">Aspergillus tamarii</name>
    <dbReference type="NCBI Taxonomy" id="41984"/>
    <lineage>
        <taxon>Eukaryota</taxon>
        <taxon>Fungi</taxon>
        <taxon>Dikarya</taxon>
        <taxon>Ascomycota</taxon>
        <taxon>Pezizomycotina</taxon>
        <taxon>Eurotiomycetes</taxon>
        <taxon>Eurotiomycetidae</taxon>
        <taxon>Eurotiales</taxon>
        <taxon>Aspergillaceae</taxon>
        <taxon>Aspergillus</taxon>
        <taxon>Aspergillus subgen. Circumdati</taxon>
    </lineage>
</organism>
<proteinExistence type="predicted"/>
<feature type="compositionally biased region" description="Basic and acidic residues" evidence="1">
    <location>
        <begin position="106"/>
        <end position="122"/>
    </location>
</feature>
<evidence type="ECO:0000256" key="2">
    <source>
        <dbReference type="SAM" id="SignalP"/>
    </source>
</evidence>
<evidence type="ECO:0000313" key="3">
    <source>
        <dbReference type="EMBL" id="KAE8166594.1"/>
    </source>
</evidence>
<keyword evidence="4" id="KW-1185">Reference proteome</keyword>
<keyword evidence="2" id="KW-0732">Signal</keyword>
<feature type="signal peptide" evidence="2">
    <location>
        <begin position="1"/>
        <end position="21"/>
    </location>
</feature>
<reference evidence="3 4" key="1">
    <citation type="submission" date="2019-04" db="EMBL/GenBank/DDBJ databases">
        <title>Friends and foes A comparative genomics study of 23 Aspergillus species from section Flavi.</title>
        <authorList>
            <consortium name="DOE Joint Genome Institute"/>
            <person name="Kjaerbolling I."/>
            <person name="Vesth T."/>
            <person name="Frisvad J.C."/>
            <person name="Nybo J.L."/>
            <person name="Theobald S."/>
            <person name="Kildgaard S."/>
            <person name="Isbrandt T."/>
            <person name="Kuo A."/>
            <person name="Sato A."/>
            <person name="Lyhne E.K."/>
            <person name="Kogle M.E."/>
            <person name="Wiebenga A."/>
            <person name="Kun R.S."/>
            <person name="Lubbers R.J."/>
            <person name="Makela M.R."/>
            <person name="Barry K."/>
            <person name="Chovatia M."/>
            <person name="Clum A."/>
            <person name="Daum C."/>
            <person name="Haridas S."/>
            <person name="He G."/>
            <person name="LaButti K."/>
            <person name="Lipzen A."/>
            <person name="Mondo S."/>
            <person name="Riley R."/>
            <person name="Salamov A."/>
            <person name="Simmons B.A."/>
            <person name="Magnuson J.K."/>
            <person name="Henrissat B."/>
            <person name="Mortensen U.H."/>
            <person name="Larsen T.O."/>
            <person name="Devries R.P."/>
            <person name="Grigoriev I.V."/>
            <person name="Machida M."/>
            <person name="Baker S.E."/>
            <person name="Andersen M.R."/>
        </authorList>
    </citation>
    <scope>NUCLEOTIDE SEQUENCE [LARGE SCALE GENOMIC DNA]</scope>
    <source>
        <strain evidence="3 4">CBS 117626</strain>
    </source>
</reference>
<feature type="chain" id="PRO_5024897987" evidence="2">
    <location>
        <begin position="22"/>
        <end position="122"/>
    </location>
</feature>
<evidence type="ECO:0000313" key="4">
    <source>
        <dbReference type="Proteomes" id="UP000326950"/>
    </source>
</evidence>
<dbReference type="AlphaFoldDB" id="A0A5N6V6U7"/>
<feature type="region of interest" description="Disordered" evidence="1">
    <location>
        <begin position="84"/>
        <end position="122"/>
    </location>
</feature>
<name>A0A5N6V6U7_ASPTM</name>
<gene>
    <name evidence="3" type="ORF">BDV40DRAFT_296381</name>
</gene>
<protein>
    <submittedName>
        <fullName evidence="3">Uncharacterized protein</fullName>
    </submittedName>
</protein>
<dbReference type="OrthoDB" id="4387630at2759"/>
<accession>A0A5N6V6U7</accession>
<dbReference type="EMBL" id="ML738593">
    <property type="protein sequence ID" value="KAE8166594.1"/>
    <property type="molecule type" value="Genomic_DNA"/>
</dbReference>
<evidence type="ECO:0000256" key="1">
    <source>
        <dbReference type="SAM" id="MobiDB-lite"/>
    </source>
</evidence>
<dbReference type="Proteomes" id="UP000326950">
    <property type="component" value="Unassembled WGS sequence"/>
</dbReference>
<sequence>MIRTSIIKAFSLRGILFAATGDCGQILNAVWSSSSFSTIGGRGGNHHGSSEGFALLKEDGGQAFPIQLPEGADCQPGVTGIKATLNPQPMRGGDSAEYDPIGGIPWEKRSYATETEEKMTES</sequence>